<dbReference type="AlphaFoldDB" id="A0A6P5AMD0"/>
<gene>
    <name evidence="4 5" type="primary">LOC109487735</name>
</gene>
<dbReference type="KEGG" id="bbel:109487735"/>
<dbReference type="RefSeq" id="XP_019647355.1">
    <property type="nucleotide sequence ID" value="XM_019791796.1"/>
</dbReference>
<keyword evidence="3" id="KW-1185">Reference proteome</keyword>
<keyword evidence="2" id="KW-0812">Transmembrane</keyword>
<evidence type="ECO:0000256" key="1">
    <source>
        <dbReference type="SAM" id="MobiDB-lite"/>
    </source>
</evidence>
<dbReference type="Proteomes" id="UP000515135">
    <property type="component" value="Unplaced"/>
</dbReference>
<protein>
    <submittedName>
        <fullName evidence="4 5">Uncharacterized protein LOC109487735</fullName>
    </submittedName>
</protein>
<evidence type="ECO:0000313" key="4">
    <source>
        <dbReference type="RefSeq" id="XP_019647354.1"/>
    </source>
</evidence>
<dbReference type="RefSeq" id="XP_019647354.1">
    <property type="nucleotide sequence ID" value="XM_019791795.1"/>
</dbReference>
<keyword evidence="2" id="KW-0472">Membrane</keyword>
<evidence type="ECO:0000256" key="2">
    <source>
        <dbReference type="SAM" id="Phobius"/>
    </source>
</evidence>
<reference evidence="4 5" key="1">
    <citation type="submission" date="2025-04" db="UniProtKB">
        <authorList>
            <consortium name="RefSeq"/>
        </authorList>
    </citation>
    <scope>IDENTIFICATION</scope>
    <source>
        <tissue evidence="4 5">Gonad</tissue>
    </source>
</reference>
<evidence type="ECO:0000313" key="5">
    <source>
        <dbReference type="RefSeq" id="XP_019647355.1"/>
    </source>
</evidence>
<organism evidence="3 4">
    <name type="scientific">Branchiostoma belcheri</name>
    <name type="common">Amphioxus</name>
    <dbReference type="NCBI Taxonomy" id="7741"/>
    <lineage>
        <taxon>Eukaryota</taxon>
        <taxon>Metazoa</taxon>
        <taxon>Chordata</taxon>
        <taxon>Cephalochordata</taxon>
        <taxon>Leptocardii</taxon>
        <taxon>Amphioxiformes</taxon>
        <taxon>Branchiostomatidae</taxon>
        <taxon>Branchiostoma</taxon>
    </lineage>
</organism>
<dbReference type="GeneID" id="109487735"/>
<evidence type="ECO:0000313" key="3">
    <source>
        <dbReference type="Proteomes" id="UP000515135"/>
    </source>
</evidence>
<feature type="region of interest" description="Disordered" evidence="1">
    <location>
        <begin position="166"/>
        <end position="194"/>
    </location>
</feature>
<feature type="transmembrane region" description="Helical" evidence="2">
    <location>
        <begin position="6"/>
        <end position="29"/>
    </location>
</feature>
<keyword evidence="2" id="KW-1133">Transmembrane helix</keyword>
<proteinExistence type="predicted"/>
<accession>A0A6P5AMD0</accession>
<name>A0A6P5AMD0_BRABE</name>
<dbReference type="OrthoDB" id="10018536at2759"/>
<sequence length="235" mass="25605">MTFFATPGVVISIMVGCLIAFGFLFLCAYSIHRVFCVRPAALVVEGPEDDSDDTPEDELCEITITVDEESNGRDKSCQVAIIDGLSGEVLTGFGTGELVPTPESETVGSPCEPRGPKTYIELKQAADGGFVMKEHVVYPEDVEEEEEEDNFRRTVAVQTPALKFVNDVSGQNKTPDTEDVESRDDQKDSCGVTETTCISSPTQDVLDPGVLQTNCLKCEPHLQGEVIGLRERLHN</sequence>